<accession>A0A7X0H496</accession>
<keyword evidence="3 4" id="KW-0663">Pyridoxal phosphate</keyword>
<dbReference type="RefSeq" id="WP_184676598.1">
    <property type="nucleotide sequence ID" value="NZ_JACHGY010000001.1"/>
</dbReference>
<dbReference type="PIRSF" id="PIRSF000390">
    <property type="entry name" value="PLP_StrS"/>
    <property type="match status" value="1"/>
</dbReference>
<dbReference type="GO" id="GO:0030170">
    <property type="term" value="F:pyridoxal phosphate binding"/>
    <property type="evidence" value="ECO:0007669"/>
    <property type="project" value="TreeGrafter"/>
</dbReference>
<dbReference type="PANTHER" id="PTHR30244">
    <property type="entry name" value="TRANSAMINASE"/>
    <property type="match status" value="1"/>
</dbReference>
<dbReference type="Gene3D" id="3.90.1150.10">
    <property type="entry name" value="Aspartate Aminotransferase, domain 1"/>
    <property type="match status" value="1"/>
</dbReference>
<sequence length="423" mass="46052">MTAHFSHPARPALKLTEPIQVNTTEAPPSPREDFLVFGKPVIGPEEMAEVQAVLESGWLGTGPRVAAFEQSFAAYKGLDDEQAVGVNSCTAALHLALKLSGIGPGDEVITTPLTFCATVNAILHVGATPVLADVDPVTQNLDPAAVAAAITPRTAAILPVHFAGRPCDMTALVTLADRHGLEIIEDCAHAIETTYHGKPAGTFGRFAAFSFYATKNVTTGEGGMLLCRDPQDASRARTLSLHGLSRDAYTRFRQAPDGSPHFRHYQMVEPGFKYNLTDLAAALGLHQLSRVETNLERRSLVWKNYNDMLAGVPLNLPSESDSDETHARHLYTVHVGDDADRDPLLDFLLQQNIGIGVHYLSVAEHPWYQTSLGWSPDAQPQARDLGRRTLSLPLTAGLTERDLRDVVSVVKEFFDERPDLLLE</sequence>
<dbReference type="InterPro" id="IPR015421">
    <property type="entry name" value="PyrdxlP-dep_Trfase_major"/>
</dbReference>
<dbReference type="Proteomes" id="UP000541810">
    <property type="component" value="Unassembled WGS sequence"/>
</dbReference>
<dbReference type="InterPro" id="IPR015424">
    <property type="entry name" value="PyrdxlP-dep_Trfase"/>
</dbReference>
<name>A0A7X0H496_9BACT</name>
<proteinExistence type="inferred from homology"/>
<dbReference type="CDD" id="cd00616">
    <property type="entry name" value="AHBA_syn"/>
    <property type="match status" value="1"/>
</dbReference>
<evidence type="ECO:0000256" key="1">
    <source>
        <dbReference type="ARBA" id="ARBA00037999"/>
    </source>
</evidence>
<feature type="active site" description="Proton acceptor" evidence="2">
    <location>
        <position position="215"/>
    </location>
</feature>
<evidence type="ECO:0000256" key="4">
    <source>
        <dbReference type="RuleBase" id="RU004508"/>
    </source>
</evidence>
<evidence type="ECO:0000256" key="2">
    <source>
        <dbReference type="PIRSR" id="PIRSR000390-1"/>
    </source>
</evidence>
<organism evidence="5 6">
    <name type="scientific">Algisphaera agarilytica</name>
    <dbReference type="NCBI Taxonomy" id="1385975"/>
    <lineage>
        <taxon>Bacteria</taxon>
        <taxon>Pseudomonadati</taxon>
        <taxon>Planctomycetota</taxon>
        <taxon>Phycisphaerae</taxon>
        <taxon>Phycisphaerales</taxon>
        <taxon>Phycisphaeraceae</taxon>
        <taxon>Algisphaera</taxon>
    </lineage>
</organism>
<dbReference type="PANTHER" id="PTHR30244:SF34">
    <property type="entry name" value="DTDP-4-AMINO-4,6-DIDEOXYGALACTOSE TRANSAMINASE"/>
    <property type="match status" value="1"/>
</dbReference>
<protein>
    <submittedName>
        <fullName evidence="5">dTDP-4-amino-4,6-dideoxygalactose transaminase</fullName>
    </submittedName>
</protein>
<dbReference type="Pfam" id="PF01041">
    <property type="entry name" value="DegT_DnrJ_EryC1"/>
    <property type="match status" value="1"/>
</dbReference>
<reference evidence="5 6" key="1">
    <citation type="submission" date="2020-08" db="EMBL/GenBank/DDBJ databases">
        <title>Genomic Encyclopedia of Type Strains, Phase IV (KMG-IV): sequencing the most valuable type-strain genomes for metagenomic binning, comparative biology and taxonomic classification.</title>
        <authorList>
            <person name="Goeker M."/>
        </authorList>
    </citation>
    <scope>NUCLEOTIDE SEQUENCE [LARGE SCALE GENOMIC DNA]</scope>
    <source>
        <strain evidence="5 6">DSM 103725</strain>
    </source>
</reference>
<comment type="caution">
    <text evidence="5">The sequence shown here is derived from an EMBL/GenBank/DDBJ whole genome shotgun (WGS) entry which is preliminary data.</text>
</comment>
<dbReference type="SUPFAM" id="SSF53383">
    <property type="entry name" value="PLP-dependent transferases"/>
    <property type="match status" value="1"/>
</dbReference>
<keyword evidence="6" id="KW-1185">Reference proteome</keyword>
<comment type="similarity">
    <text evidence="1 4">Belongs to the DegT/DnrJ/EryC1 family.</text>
</comment>
<dbReference type="GO" id="GO:0008483">
    <property type="term" value="F:transaminase activity"/>
    <property type="evidence" value="ECO:0007669"/>
    <property type="project" value="TreeGrafter"/>
</dbReference>
<gene>
    <name evidence="5" type="ORF">HNQ40_000802</name>
</gene>
<dbReference type="InterPro" id="IPR000653">
    <property type="entry name" value="DegT/StrS_aminotransferase"/>
</dbReference>
<evidence type="ECO:0000256" key="3">
    <source>
        <dbReference type="PIRSR" id="PIRSR000390-2"/>
    </source>
</evidence>
<dbReference type="AlphaFoldDB" id="A0A7X0H496"/>
<dbReference type="Gene3D" id="3.40.640.10">
    <property type="entry name" value="Type I PLP-dependent aspartate aminotransferase-like (Major domain)"/>
    <property type="match status" value="1"/>
</dbReference>
<dbReference type="InterPro" id="IPR015422">
    <property type="entry name" value="PyrdxlP-dep_Trfase_small"/>
</dbReference>
<evidence type="ECO:0000313" key="6">
    <source>
        <dbReference type="Proteomes" id="UP000541810"/>
    </source>
</evidence>
<feature type="modified residue" description="N6-(pyridoxal phosphate)lysine" evidence="3">
    <location>
        <position position="215"/>
    </location>
</feature>
<evidence type="ECO:0000313" key="5">
    <source>
        <dbReference type="EMBL" id="MBB6428996.1"/>
    </source>
</evidence>
<dbReference type="GO" id="GO:0000271">
    <property type="term" value="P:polysaccharide biosynthetic process"/>
    <property type="evidence" value="ECO:0007669"/>
    <property type="project" value="TreeGrafter"/>
</dbReference>
<dbReference type="EMBL" id="JACHGY010000001">
    <property type="protein sequence ID" value="MBB6428996.1"/>
    <property type="molecule type" value="Genomic_DNA"/>
</dbReference>